<dbReference type="Proteomes" id="UP000199469">
    <property type="component" value="Unassembled WGS sequence"/>
</dbReference>
<evidence type="ECO:0000313" key="7">
    <source>
        <dbReference type="Proteomes" id="UP000199469"/>
    </source>
</evidence>
<keyword evidence="7" id="KW-1185">Reference proteome</keyword>
<dbReference type="Pfam" id="PF00171">
    <property type="entry name" value="Aldedh"/>
    <property type="match status" value="1"/>
</dbReference>
<dbReference type="FunFam" id="3.40.309.10:FF:000012">
    <property type="entry name" value="Betaine aldehyde dehydrogenase"/>
    <property type="match status" value="1"/>
</dbReference>
<dbReference type="Gene3D" id="3.40.605.10">
    <property type="entry name" value="Aldehyde Dehydrogenase, Chain A, domain 1"/>
    <property type="match status" value="1"/>
</dbReference>
<dbReference type="Gene3D" id="3.40.309.10">
    <property type="entry name" value="Aldehyde Dehydrogenase, Chain A, domain 2"/>
    <property type="match status" value="1"/>
</dbReference>
<gene>
    <name evidence="6" type="ORF">SAMN05421841_2397</name>
</gene>
<dbReference type="EMBL" id="FOIU01000001">
    <property type="protein sequence ID" value="SEW33377.1"/>
    <property type="molecule type" value="Genomic_DNA"/>
</dbReference>
<accession>A0A1I0R085</accession>
<dbReference type="PROSITE" id="PS00687">
    <property type="entry name" value="ALDEHYDE_DEHYDR_GLU"/>
    <property type="match status" value="1"/>
</dbReference>
<name>A0A1I0R085_9FLAO</name>
<evidence type="ECO:0000256" key="1">
    <source>
        <dbReference type="ARBA" id="ARBA00009986"/>
    </source>
</evidence>
<evidence type="ECO:0000256" key="3">
    <source>
        <dbReference type="PROSITE-ProRule" id="PRU10007"/>
    </source>
</evidence>
<feature type="domain" description="Aldehyde dehydrogenase" evidence="5">
    <location>
        <begin position="22"/>
        <end position="478"/>
    </location>
</feature>
<dbReference type="PANTHER" id="PTHR42804:SF1">
    <property type="entry name" value="ALDEHYDE DEHYDROGENASE-RELATED"/>
    <property type="match status" value="1"/>
</dbReference>
<dbReference type="PANTHER" id="PTHR42804">
    <property type="entry name" value="ALDEHYDE DEHYDROGENASE"/>
    <property type="match status" value="1"/>
</dbReference>
<dbReference type="InterPro" id="IPR015590">
    <property type="entry name" value="Aldehyde_DH_dom"/>
</dbReference>
<proteinExistence type="inferred from homology"/>
<protein>
    <submittedName>
        <fullName evidence="6">Aldehyde dehydrogenase (NAD+)</fullName>
    </submittedName>
</protein>
<dbReference type="InterPro" id="IPR016161">
    <property type="entry name" value="Ald_DH/histidinol_DH"/>
</dbReference>
<organism evidence="6 7">
    <name type="scientific">Chryseobacterium wanjuense</name>
    <dbReference type="NCBI Taxonomy" id="356305"/>
    <lineage>
        <taxon>Bacteria</taxon>
        <taxon>Pseudomonadati</taxon>
        <taxon>Bacteroidota</taxon>
        <taxon>Flavobacteriia</taxon>
        <taxon>Flavobacteriales</taxon>
        <taxon>Weeksellaceae</taxon>
        <taxon>Chryseobacterium group</taxon>
        <taxon>Chryseobacterium</taxon>
    </lineage>
</organism>
<dbReference type="InterPro" id="IPR016162">
    <property type="entry name" value="Ald_DH_N"/>
</dbReference>
<comment type="similarity">
    <text evidence="1 4">Belongs to the aldehyde dehydrogenase family.</text>
</comment>
<evidence type="ECO:0000259" key="5">
    <source>
        <dbReference type="Pfam" id="PF00171"/>
    </source>
</evidence>
<dbReference type="GO" id="GO:0016620">
    <property type="term" value="F:oxidoreductase activity, acting on the aldehyde or oxo group of donors, NAD or NADP as acceptor"/>
    <property type="evidence" value="ECO:0007669"/>
    <property type="project" value="InterPro"/>
</dbReference>
<evidence type="ECO:0000313" key="6">
    <source>
        <dbReference type="EMBL" id="SEW33377.1"/>
    </source>
</evidence>
<dbReference type="InterPro" id="IPR029510">
    <property type="entry name" value="Ald_DH_CS_GLU"/>
</dbReference>
<dbReference type="FunFam" id="3.40.605.10:FF:000007">
    <property type="entry name" value="NAD/NADP-dependent betaine aldehyde dehydrogenase"/>
    <property type="match status" value="1"/>
</dbReference>
<evidence type="ECO:0000256" key="4">
    <source>
        <dbReference type="RuleBase" id="RU003345"/>
    </source>
</evidence>
<keyword evidence="2 4" id="KW-0560">Oxidoreductase</keyword>
<dbReference type="CDD" id="cd07138">
    <property type="entry name" value="ALDH_CddD_SSP0762"/>
    <property type="match status" value="1"/>
</dbReference>
<evidence type="ECO:0000256" key="2">
    <source>
        <dbReference type="ARBA" id="ARBA00023002"/>
    </source>
</evidence>
<reference evidence="7" key="1">
    <citation type="submission" date="2016-10" db="EMBL/GenBank/DDBJ databases">
        <authorList>
            <person name="Varghese N."/>
            <person name="Submissions S."/>
        </authorList>
    </citation>
    <scope>NUCLEOTIDE SEQUENCE [LARGE SCALE GENOMIC DNA]</scope>
    <source>
        <strain evidence="7">DSM 17724</strain>
    </source>
</reference>
<dbReference type="STRING" id="356305.SAMN05421841_2397"/>
<dbReference type="SUPFAM" id="SSF53720">
    <property type="entry name" value="ALDH-like"/>
    <property type="match status" value="1"/>
</dbReference>
<sequence length="480" mass="52151">MYTIKLFNNMKIIDKIYINGLFVKPHGKQVQDLYNPDSGEKIGMVHLGDEVDANLAIDAAKKAFESFSKSTLQERAEILERLYDVLVANEKELNEAAVQEYGSPISATKGRTQYAAQIFLDTKAAMENFEFEKQLEFATIINEPLGVIAAITPWNANYTHICGKVAPAIAAGCTIVIKPSELSAIQTEILARCFDQAGVPKGVINIVNGTGPEVGTVLNSHPDVAVVTFTGSTQVGRLISSTAAQTMKRVTLELGGKSPNIILEDADLDKAIPLALLIGFSNSGQACHAGTRILVPEGKLEQVKDLIKEGMKNIKIGDLWNTQSYIGPLVSKKQYDTVQRYIQSGIDEGAQVLVGGLGHPEGFKGFYVKPTVFVNVNQDMIIANEEIFGPVLSVITYTTEEEAVKIANSTIYGLSAYISSQDIEKAKEIARQIVSGRVLINTAVNREAQSPFGGFKQSGIGRTSWTYGIEEYVEPKVIAL</sequence>
<dbReference type="InterPro" id="IPR016163">
    <property type="entry name" value="Ald_DH_C"/>
</dbReference>
<feature type="active site" evidence="3">
    <location>
        <position position="253"/>
    </location>
</feature>
<dbReference type="AlphaFoldDB" id="A0A1I0R085"/>